<sequence length="135" mass="13919">MHPFAYAVMQLTYQGDAFPIMLAVSAMAYVALASPSTFTLGPRQSDTCNGLACPGNGQPCSSECTCIDPLDDSRFECVPNSCIGVLCMTDADCCSSPLPFVCLPPPPNVTLPGLCAPTLPPPVTSTGMALPSGLS</sequence>
<dbReference type="OrthoDB" id="2744981at2759"/>
<dbReference type="AlphaFoldDB" id="A0A1Y2INM6"/>
<gene>
    <name evidence="2" type="ORF">PYCCODRAFT_414257</name>
</gene>
<keyword evidence="1" id="KW-0812">Transmembrane</keyword>
<dbReference type="Proteomes" id="UP000193067">
    <property type="component" value="Unassembled WGS sequence"/>
</dbReference>
<dbReference type="EMBL" id="KZ084106">
    <property type="protein sequence ID" value="OSD02234.1"/>
    <property type="molecule type" value="Genomic_DNA"/>
</dbReference>
<keyword evidence="1" id="KW-0472">Membrane</keyword>
<keyword evidence="1" id="KW-1133">Transmembrane helix</keyword>
<feature type="transmembrane region" description="Helical" evidence="1">
    <location>
        <begin position="20"/>
        <end position="41"/>
    </location>
</feature>
<evidence type="ECO:0000313" key="3">
    <source>
        <dbReference type="Proteomes" id="UP000193067"/>
    </source>
</evidence>
<keyword evidence="3" id="KW-1185">Reference proteome</keyword>
<proteinExistence type="predicted"/>
<protein>
    <submittedName>
        <fullName evidence="2">Uncharacterized protein</fullName>
    </submittedName>
</protein>
<organism evidence="2 3">
    <name type="scientific">Trametes coccinea (strain BRFM310)</name>
    <name type="common">Pycnoporus coccineus</name>
    <dbReference type="NCBI Taxonomy" id="1353009"/>
    <lineage>
        <taxon>Eukaryota</taxon>
        <taxon>Fungi</taxon>
        <taxon>Dikarya</taxon>
        <taxon>Basidiomycota</taxon>
        <taxon>Agaricomycotina</taxon>
        <taxon>Agaricomycetes</taxon>
        <taxon>Polyporales</taxon>
        <taxon>Polyporaceae</taxon>
        <taxon>Trametes</taxon>
    </lineage>
</organism>
<accession>A0A1Y2INM6</accession>
<reference evidence="2 3" key="1">
    <citation type="journal article" date="2015" name="Biotechnol. Biofuels">
        <title>Enhanced degradation of softwood versus hardwood by the white-rot fungus Pycnoporus coccineus.</title>
        <authorList>
            <person name="Couturier M."/>
            <person name="Navarro D."/>
            <person name="Chevret D."/>
            <person name="Henrissat B."/>
            <person name="Piumi F."/>
            <person name="Ruiz-Duenas F.J."/>
            <person name="Martinez A.T."/>
            <person name="Grigoriev I.V."/>
            <person name="Riley R."/>
            <person name="Lipzen A."/>
            <person name="Berrin J.G."/>
            <person name="Master E.R."/>
            <person name="Rosso M.N."/>
        </authorList>
    </citation>
    <scope>NUCLEOTIDE SEQUENCE [LARGE SCALE GENOMIC DNA]</scope>
    <source>
        <strain evidence="2 3">BRFM310</strain>
    </source>
</reference>
<evidence type="ECO:0000256" key="1">
    <source>
        <dbReference type="SAM" id="Phobius"/>
    </source>
</evidence>
<evidence type="ECO:0000313" key="2">
    <source>
        <dbReference type="EMBL" id="OSD02234.1"/>
    </source>
</evidence>
<name>A0A1Y2INM6_TRAC3</name>